<proteinExistence type="predicted"/>
<reference evidence="2" key="1">
    <citation type="submission" date="2019-02" db="EMBL/GenBank/DDBJ databases">
        <authorList>
            <person name="Gruber-Vodicka R. H."/>
            <person name="Seah K. B. B."/>
        </authorList>
    </citation>
    <scope>NUCLEOTIDE SEQUENCE</scope>
    <source>
        <strain evidence="2">BECK_S1320</strain>
        <strain evidence="1">BECK_S1321</strain>
    </source>
</reference>
<sequence>MTSPKISTIKRLFAISGNQCAYPGGCTASLVVSTGTVTGEIAHIKAASENGPRFDESQSEEERYGFNNLILLCGRHHTIIDTEVSEYPVETLTEYKKAHEESGTVEITPHTASVAQTLLANYQNIVIQNNTGQGVAINSPGAIQANTLNLKITKKNVTIPPDGSVSSVLEMRSYIEYLISKYQDYQKRDKDKTDNNKYRIIYNAIRREYGCKWQLVPADRFDELVLFLHRRIDNTRIGRIRKKRDQKRYHSFDEHIQGKNA</sequence>
<organism evidence="2">
    <name type="scientific">Candidatus Kentrum sp. SD</name>
    <dbReference type="NCBI Taxonomy" id="2126332"/>
    <lineage>
        <taxon>Bacteria</taxon>
        <taxon>Pseudomonadati</taxon>
        <taxon>Pseudomonadota</taxon>
        <taxon>Gammaproteobacteria</taxon>
        <taxon>Candidatus Kentrum</taxon>
    </lineage>
</organism>
<protein>
    <recommendedName>
        <fullName evidence="3">HNH endonuclease</fullName>
    </recommendedName>
</protein>
<accession>A0A450Z7U0</accession>
<dbReference type="EMBL" id="CAADFR010000270">
    <property type="protein sequence ID" value="VFK46009.1"/>
    <property type="molecule type" value="Genomic_DNA"/>
</dbReference>
<evidence type="ECO:0000313" key="2">
    <source>
        <dbReference type="EMBL" id="VFK49880.1"/>
    </source>
</evidence>
<dbReference type="AlphaFoldDB" id="A0A450Z7U0"/>
<gene>
    <name evidence="2" type="ORF">BECKSD772E_GA0070983_12681</name>
    <name evidence="1" type="ORF">BECKSD772F_GA0070984_12701</name>
</gene>
<dbReference type="EMBL" id="CAADFU010000268">
    <property type="protein sequence ID" value="VFK49880.1"/>
    <property type="molecule type" value="Genomic_DNA"/>
</dbReference>
<evidence type="ECO:0000313" key="1">
    <source>
        <dbReference type="EMBL" id="VFK46009.1"/>
    </source>
</evidence>
<name>A0A450Z7U0_9GAMM</name>
<evidence type="ECO:0008006" key="3">
    <source>
        <dbReference type="Google" id="ProtNLM"/>
    </source>
</evidence>